<evidence type="ECO:0000256" key="4">
    <source>
        <dbReference type="ARBA" id="ARBA00023163"/>
    </source>
</evidence>
<dbReference type="InterPro" id="IPR011075">
    <property type="entry name" value="TetR_C"/>
</dbReference>
<organism evidence="7 8">
    <name type="scientific">Burkholderia paludis</name>
    <dbReference type="NCBI Taxonomy" id="1506587"/>
    <lineage>
        <taxon>Bacteria</taxon>
        <taxon>Pseudomonadati</taxon>
        <taxon>Pseudomonadota</taxon>
        <taxon>Betaproteobacteria</taxon>
        <taxon>Burkholderiales</taxon>
        <taxon>Burkholderiaceae</taxon>
        <taxon>Burkholderia</taxon>
        <taxon>Burkholderia cepacia complex</taxon>
    </lineage>
</organism>
<dbReference type="PANTHER" id="PTHR47506:SF1">
    <property type="entry name" value="HTH-TYPE TRANSCRIPTIONAL REGULATOR YJDC"/>
    <property type="match status" value="1"/>
</dbReference>
<dbReference type="Pfam" id="PF16925">
    <property type="entry name" value="TetR_C_13"/>
    <property type="match status" value="1"/>
</dbReference>
<dbReference type="AlphaFoldDB" id="A0A6J5DQG8"/>
<evidence type="ECO:0000256" key="2">
    <source>
        <dbReference type="ARBA" id="ARBA00023015"/>
    </source>
</evidence>
<dbReference type="Proteomes" id="UP000494330">
    <property type="component" value="Unassembled WGS sequence"/>
</dbReference>
<evidence type="ECO:0000259" key="6">
    <source>
        <dbReference type="PROSITE" id="PS50977"/>
    </source>
</evidence>
<keyword evidence="1" id="KW-0678">Repressor</keyword>
<dbReference type="InterPro" id="IPR001647">
    <property type="entry name" value="HTH_TetR"/>
</dbReference>
<dbReference type="PANTHER" id="PTHR47506">
    <property type="entry name" value="TRANSCRIPTIONAL REGULATORY PROTEIN"/>
    <property type="match status" value="1"/>
</dbReference>
<dbReference type="InterPro" id="IPR009057">
    <property type="entry name" value="Homeodomain-like_sf"/>
</dbReference>
<dbReference type="Pfam" id="PF00440">
    <property type="entry name" value="TetR_N"/>
    <property type="match status" value="1"/>
</dbReference>
<evidence type="ECO:0000313" key="7">
    <source>
        <dbReference type="EMBL" id="VWB62522.1"/>
    </source>
</evidence>
<dbReference type="SUPFAM" id="SSF46689">
    <property type="entry name" value="Homeodomain-like"/>
    <property type="match status" value="1"/>
</dbReference>
<dbReference type="Gene3D" id="1.10.357.10">
    <property type="entry name" value="Tetracycline Repressor, domain 2"/>
    <property type="match status" value="1"/>
</dbReference>
<dbReference type="SUPFAM" id="SSF48498">
    <property type="entry name" value="Tetracyclin repressor-like, C-terminal domain"/>
    <property type="match status" value="1"/>
</dbReference>
<dbReference type="PROSITE" id="PS01081">
    <property type="entry name" value="HTH_TETR_1"/>
    <property type="match status" value="1"/>
</dbReference>
<dbReference type="InterPro" id="IPR023772">
    <property type="entry name" value="DNA-bd_HTH_TetR-type_CS"/>
</dbReference>
<dbReference type="EMBL" id="CABVQD010000007">
    <property type="protein sequence ID" value="VWB62522.1"/>
    <property type="molecule type" value="Genomic_DNA"/>
</dbReference>
<feature type="domain" description="HTH tetR-type" evidence="6">
    <location>
        <begin position="26"/>
        <end position="86"/>
    </location>
</feature>
<proteinExistence type="predicted"/>
<name>A0A6J5DQG8_9BURK</name>
<evidence type="ECO:0000256" key="5">
    <source>
        <dbReference type="PROSITE-ProRule" id="PRU00335"/>
    </source>
</evidence>
<evidence type="ECO:0000256" key="3">
    <source>
        <dbReference type="ARBA" id="ARBA00023125"/>
    </source>
</evidence>
<keyword evidence="2" id="KW-0805">Transcription regulation</keyword>
<keyword evidence="3 5" id="KW-0238">DNA-binding</keyword>
<gene>
    <name evidence="7" type="ORF">BPA30113_02778</name>
</gene>
<accession>A0A6J5DQG8</accession>
<dbReference type="PROSITE" id="PS50977">
    <property type="entry name" value="HTH_TETR_2"/>
    <property type="match status" value="1"/>
</dbReference>
<protein>
    <submittedName>
        <fullName evidence="7">TetR family transcriptional regulator</fullName>
    </submittedName>
</protein>
<keyword evidence="8" id="KW-1185">Reference proteome</keyword>
<dbReference type="InterPro" id="IPR036271">
    <property type="entry name" value="Tet_transcr_reg_TetR-rel_C_sf"/>
</dbReference>
<evidence type="ECO:0000313" key="8">
    <source>
        <dbReference type="Proteomes" id="UP000494330"/>
    </source>
</evidence>
<keyword evidence="4" id="KW-0804">Transcription</keyword>
<evidence type="ECO:0000256" key="1">
    <source>
        <dbReference type="ARBA" id="ARBA00022491"/>
    </source>
</evidence>
<dbReference type="GO" id="GO:0003677">
    <property type="term" value="F:DNA binding"/>
    <property type="evidence" value="ECO:0007669"/>
    <property type="project" value="UniProtKB-UniRule"/>
</dbReference>
<sequence length="220" mass="23968">MSTRCAIKSLHDVTTDDREMAGRPREFDRDMALKRAMLAFWRRGYEGTSMSDLVEAMGIASARIYAAFGSKEALFHEAVALYEQGDGGFADRALAGEADVRTAVERMLRDAVAAYTRRGHPHGCMVVSAATNYSAENESVMEWLAGHRRARTQSIAERLQLAAEQGQLARGADVKALADFYATQLHGISVQARDGVSKERLLASIAPAMMPLAMAVRDGA</sequence>
<feature type="DNA-binding region" description="H-T-H motif" evidence="5">
    <location>
        <begin position="49"/>
        <end position="68"/>
    </location>
</feature>
<reference evidence="7 8" key="1">
    <citation type="submission" date="2019-09" db="EMBL/GenBank/DDBJ databases">
        <authorList>
            <person name="Depoorter E."/>
        </authorList>
    </citation>
    <scope>NUCLEOTIDE SEQUENCE [LARGE SCALE GENOMIC DNA]</scope>
    <source>
        <strain evidence="7">LMG 30113</strain>
    </source>
</reference>
<dbReference type="Gene3D" id="1.10.10.60">
    <property type="entry name" value="Homeodomain-like"/>
    <property type="match status" value="1"/>
</dbReference>